<evidence type="ECO:0000313" key="1">
    <source>
        <dbReference type="EMBL" id="ORB06365.1"/>
    </source>
</evidence>
<dbReference type="EMBL" id="MVHW01000009">
    <property type="protein sequence ID" value="ORB06365.1"/>
    <property type="molecule type" value="Genomic_DNA"/>
</dbReference>
<name>A0A1X0FXN9_MYCNT</name>
<gene>
    <name evidence="1" type="ORF">BST30_10350</name>
</gene>
<reference evidence="1 2" key="1">
    <citation type="submission" date="2017-02" db="EMBL/GenBank/DDBJ databases">
        <title>The new phylogeny of genus Mycobacterium.</title>
        <authorList>
            <person name="Tortoli E."/>
            <person name="Trovato A."/>
            <person name="Cirillo D.M."/>
        </authorList>
    </citation>
    <scope>NUCLEOTIDE SEQUENCE [LARGE SCALE GENOMIC DNA]</scope>
    <source>
        <strain evidence="1 2">DSM 45255</strain>
    </source>
</reference>
<dbReference type="STRING" id="560555.BST30_10350"/>
<organism evidence="1 2">
    <name type="scientific">Mycobacterium mantenii</name>
    <dbReference type="NCBI Taxonomy" id="560555"/>
    <lineage>
        <taxon>Bacteria</taxon>
        <taxon>Bacillati</taxon>
        <taxon>Actinomycetota</taxon>
        <taxon>Actinomycetes</taxon>
        <taxon>Mycobacteriales</taxon>
        <taxon>Mycobacteriaceae</taxon>
        <taxon>Mycobacterium</taxon>
        <taxon>Mycobacterium avium complex (MAC)</taxon>
    </lineage>
</organism>
<dbReference type="AlphaFoldDB" id="A0A1X0FXN9"/>
<comment type="caution">
    <text evidence="1">The sequence shown here is derived from an EMBL/GenBank/DDBJ whole genome shotgun (WGS) entry which is preliminary data.</text>
</comment>
<evidence type="ECO:0000313" key="2">
    <source>
        <dbReference type="Proteomes" id="UP000192760"/>
    </source>
</evidence>
<sequence length="76" mass="8437">MLHLLNARLMQELRVIHPARWQASVANEMYWPAIATNKCLAWPRALIWFNTFSTSQKSPPAIAATDCAAVALSSAI</sequence>
<protein>
    <submittedName>
        <fullName evidence="1">Uncharacterized protein</fullName>
    </submittedName>
</protein>
<dbReference type="Proteomes" id="UP000192760">
    <property type="component" value="Unassembled WGS sequence"/>
</dbReference>
<accession>A0A1X0FXN9</accession>
<proteinExistence type="predicted"/>